<feature type="region of interest" description="Disordered" evidence="1">
    <location>
        <begin position="40"/>
        <end position="98"/>
    </location>
</feature>
<evidence type="ECO:0000313" key="3">
    <source>
        <dbReference type="Proteomes" id="UP000694565"/>
    </source>
</evidence>
<feature type="compositionally biased region" description="Polar residues" evidence="1">
    <location>
        <begin position="71"/>
        <end position="87"/>
    </location>
</feature>
<sequence length="98" mass="10980">MWPQHGSERARMTLPRASRPVLIWTDSLRRVPVFPVFPARSEPARSTRQSLEERTDCKEESVRMAALPVSRTLSSSSAEVTTTSLAPTTTENTNHTTQ</sequence>
<reference evidence="2" key="1">
    <citation type="submission" date="2025-08" db="UniProtKB">
        <authorList>
            <consortium name="Ensembl"/>
        </authorList>
    </citation>
    <scope>IDENTIFICATION</scope>
</reference>
<reference evidence="2" key="2">
    <citation type="submission" date="2025-09" db="UniProtKB">
        <authorList>
            <consortium name="Ensembl"/>
        </authorList>
    </citation>
    <scope>IDENTIFICATION</scope>
</reference>
<accession>A0A8C2WHR1</accession>
<feature type="compositionally biased region" description="Low complexity" evidence="1">
    <location>
        <begin position="88"/>
        <end position="98"/>
    </location>
</feature>
<keyword evidence="3" id="KW-1185">Reference proteome</keyword>
<dbReference type="Ensembl" id="ENSCLMT00005005000.1">
    <property type="protein sequence ID" value="ENSCLMP00005004651.1"/>
    <property type="gene ID" value="ENSCLMG00005002547.1"/>
</dbReference>
<protein>
    <submittedName>
        <fullName evidence="2">Uncharacterized protein</fullName>
    </submittedName>
</protein>
<evidence type="ECO:0000313" key="2">
    <source>
        <dbReference type="Ensembl" id="ENSCLMP00005004651.1"/>
    </source>
</evidence>
<feature type="compositionally biased region" description="Basic and acidic residues" evidence="1">
    <location>
        <begin position="42"/>
        <end position="62"/>
    </location>
</feature>
<evidence type="ECO:0000256" key="1">
    <source>
        <dbReference type="SAM" id="MobiDB-lite"/>
    </source>
</evidence>
<name>A0A8C2WHR1_CYCLU</name>
<dbReference type="GeneTree" id="ENSGT01150000287299"/>
<dbReference type="Proteomes" id="UP000694565">
    <property type="component" value="Unplaced"/>
</dbReference>
<proteinExistence type="predicted"/>
<dbReference type="AlphaFoldDB" id="A0A8C2WHR1"/>
<organism evidence="2 3">
    <name type="scientific">Cyclopterus lumpus</name>
    <name type="common">Lumpsucker</name>
    <dbReference type="NCBI Taxonomy" id="8103"/>
    <lineage>
        <taxon>Eukaryota</taxon>
        <taxon>Metazoa</taxon>
        <taxon>Chordata</taxon>
        <taxon>Craniata</taxon>
        <taxon>Vertebrata</taxon>
        <taxon>Euteleostomi</taxon>
        <taxon>Actinopterygii</taxon>
        <taxon>Neopterygii</taxon>
        <taxon>Teleostei</taxon>
        <taxon>Neoteleostei</taxon>
        <taxon>Acanthomorphata</taxon>
        <taxon>Eupercaria</taxon>
        <taxon>Perciformes</taxon>
        <taxon>Cottioidei</taxon>
        <taxon>Cottales</taxon>
        <taxon>Cyclopteridae</taxon>
        <taxon>Cyclopterus</taxon>
    </lineage>
</organism>